<dbReference type="SUPFAM" id="SSF52799">
    <property type="entry name" value="(Phosphotyrosine protein) phosphatases II"/>
    <property type="match status" value="1"/>
</dbReference>
<dbReference type="InterPro" id="IPR029021">
    <property type="entry name" value="Prot-tyrosine_phosphatase-like"/>
</dbReference>
<accession>A0AAY3ZX08</accession>
<evidence type="ECO:0000256" key="11">
    <source>
        <dbReference type="ARBA" id="ARBA00023242"/>
    </source>
</evidence>
<dbReference type="PRINTS" id="PR01908">
    <property type="entry name" value="ADSPHPHTASE"/>
</dbReference>
<dbReference type="PRINTS" id="PR01910">
    <property type="entry name" value="ADSPHPHTASEB"/>
</dbReference>
<evidence type="ECO:0000256" key="2">
    <source>
        <dbReference type="ARBA" id="ARBA00004496"/>
    </source>
</evidence>
<keyword evidence="6" id="KW-0999">Mitochondrion inner membrane</keyword>
<evidence type="ECO:0000256" key="3">
    <source>
        <dbReference type="ARBA" id="ARBA00004637"/>
    </source>
</evidence>
<evidence type="ECO:0000256" key="4">
    <source>
        <dbReference type="ARBA" id="ARBA00008601"/>
    </source>
</evidence>
<comment type="catalytic activity">
    <reaction evidence="13">
        <text>O-phospho-L-threonyl-[protein] + H2O = L-threonyl-[protein] + phosphate</text>
        <dbReference type="Rhea" id="RHEA:47004"/>
        <dbReference type="Rhea" id="RHEA-COMP:11060"/>
        <dbReference type="Rhea" id="RHEA-COMP:11605"/>
        <dbReference type="ChEBI" id="CHEBI:15377"/>
        <dbReference type="ChEBI" id="CHEBI:30013"/>
        <dbReference type="ChEBI" id="CHEBI:43474"/>
        <dbReference type="ChEBI" id="CHEBI:61977"/>
        <dbReference type="EC" id="3.1.3.16"/>
    </reaction>
</comment>
<evidence type="ECO:0000256" key="6">
    <source>
        <dbReference type="ARBA" id="ARBA00022792"/>
    </source>
</evidence>
<evidence type="ECO:0008006" key="18">
    <source>
        <dbReference type="Google" id="ProtNLM"/>
    </source>
</evidence>
<dbReference type="AlphaFoldDB" id="A0AAY3ZX08"/>
<feature type="domain" description="Tyrosine-protein phosphatase" evidence="14">
    <location>
        <begin position="12"/>
        <end position="153"/>
    </location>
</feature>
<keyword evidence="9" id="KW-0496">Mitochondrion</keyword>
<dbReference type="GO" id="GO:0017017">
    <property type="term" value="F:MAP kinase tyrosine/serine/threonine phosphatase activity"/>
    <property type="evidence" value="ECO:0007669"/>
    <property type="project" value="InterPro"/>
</dbReference>
<sequence length="181" mass="19871">MSGRGSPSKLSAPGQVTEQLYIGSRRLADDGAVLSHLQITCVINLTESTTKNPAPAVEYVHVPVSDSPLTRLSDHFDSVAEKIHHVGEQGGRTLVHCNAGVSRSATVCLAYMMKFHSMSLIEAHKRVKACRPIIRPNSGFWKQLIEYEFCLHGSATVKMISTPLGDIPDLYERETKDLIPC</sequence>
<dbReference type="PANTHER" id="PTHR46495">
    <property type="entry name" value="DUAL SPECIFICITY PROTEIN PHOSPHATASE 21"/>
    <property type="match status" value="1"/>
</dbReference>
<dbReference type="Pfam" id="PF00782">
    <property type="entry name" value="DSPc"/>
    <property type="match status" value="1"/>
</dbReference>
<dbReference type="GO" id="GO:0004725">
    <property type="term" value="F:protein tyrosine phosphatase activity"/>
    <property type="evidence" value="ECO:0007669"/>
    <property type="project" value="TreeGrafter"/>
</dbReference>
<evidence type="ECO:0000256" key="1">
    <source>
        <dbReference type="ARBA" id="ARBA00004123"/>
    </source>
</evidence>
<organism evidence="16 17">
    <name type="scientific">Denticeps clupeoides</name>
    <name type="common">denticle herring</name>
    <dbReference type="NCBI Taxonomy" id="299321"/>
    <lineage>
        <taxon>Eukaryota</taxon>
        <taxon>Metazoa</taxon>
        <taxon>Chordata</taxon>
        <taxon>Craniata</taxon>
        <taxon>Vertebrata</taxon>
        <taxon>Euteleostomi</taxon>
        <taxon>Actinopterygii</taxon>
        <taxon>Neopterygii</taxon>
        <taxon>Teleostei</taxon>
        <taxon>Clupei</taxon>
        <taxon>Clupeiformes</taxon>
        <taxon>Denticipitoidei</taxon>
        <taxon>Denticipitidae</taxon>
        <taxon>Denticeps</taxon>
    </lineage>
</organism>
<dbReference type="GO" id="GO:0005743">
    <property type="term" value="C:mitochondrial inner membrane"/>
    <property type="evidence" value="ECO:0007669"/>
    <property type="project" value="UniProtKB-SubCell"/>
</dbReference>
<dbReference type="PROSITE" id="PS50056">
    <property type="entry name" value="TYR_PHOSPHATASE_2"/>
    <property type="match status" value="1"/>
</dbReference>
<evidence type="ECO:0000256" key="7">
    <source>
        <dbReference type="ARBA" id="ARBA00022801"/>
    </source>
</evidence>
<evidence type="ECO:0000256" key="12">
    <source>
        <dbReference type="ARBA" id="ARBA00047761"/>
    </source>
</evidence>
<keyword evidence="8" id="KW-0904">Protein phosphatase</keyword>
<dbReference type="Proteomes" id="UP000694580">
    <property type="component" value="Chromosome 1"/>
</dbReference>
<name>A0AAY3ZX08_9TELE</name>
<keyword evidence="5" id="KW-0963">Cytoplasm</keyword>
<dbReference type="PROSITE" id="PS50054">
    <property type="entry name" value="TYR_PHOSPHATASE_DUAL"/>
    <property type="match status" value="1"/>
</dbReference>
<evidence type="ECO:0000256" key="8">
    <source>
        <dbReference type="ARBA" id="ARBA00022912"/>
    </source>
</evidence>
<dbReference type="GO" id="GO:0005634">
    <property type="term" value="C:nucleus"/>
    <property type="evidence" value="ECO:0007669"/>
    <property type="project" value="UniProtKB-SubCell"/>
</dbReference>
<dbReference type="GO" id="GO:0004722">
    <property type="term" value="F:protein serine/threonine phosphatase activity"/>
    <property type="evidence" value="ECO:0007669"/>
    <property type="project" value="UniProtKB-EC"/>
</dbReference>
<evidence type="ECO:0000256" key="5">
    <source>
        <dbReference type="ARBA" id="ARBA00022490"/>
    </source>
</evidence>
<keyword evidence="11" id="KW-0539">Nucleus</keyword>
<dbReference type="PANTHER" id="PTHR46495:SF1">
    <property type="entry name" value="DUAL SPECIFICITY PHOSPHATASE 21"/>
    <property type="match status" value="1"/>
</dbReference>
<reference evidence="16 17" key="1">
    <citation type="submission" date="2020-06" db="EMBL/GenBank/DDBJ databases">
        <authorList>
            <consortium name="Wellcome Sanger Institute Data Sharing"/>
        </authorList>
    </citation>
    <scope>NUCLEOTIDE SEQUENCE [LARGE SCALE GENOMIC DNA]</scope>
</reference>
<keyword evidence="10" id="KW-0472">Membrane</keyword>
<keyword evidence="17" id="KW-1185">Reference proteome</keyword>
<feature type="domain" description="Tyrosine specific protein phosphatases" evidence="15">
    <location>
        <begin position="74"/>
        <end position="132"/>
    </location>
</feature>
<evidence type="ECO:0000256" key="10">
    <source>
        <dbReference type="ARBA" id="ARBA00023136"/>
    </source>
</evidence>
<comment type="similarity">
    <text evidence="4">Belongs to the protein-tyrosine phosphatase family. Non-receptor class dual specificity subfamily.</text>
</comment>
<dbReference type="InterPro" id="IPR000387">
    <property type="entry name" value="Tyr_Pase_dom"/>
</dbReference>
<protein>
    <recommendedName>
        <fullName evidence="18">Protein-tyrosine-phosphatase</fullName>
    </recommendedName>
</protein>
<evidence type="ECO:0000256" key="13">
    <source>
        <dbReference type="ARBA" id="ARBA00048336"/>
    </source>
</evidence>
<reference evidence="16" key="3">
    <citation type="submission" date="2025-09" db="UniProtKB">
        <authorList>
            <consortium name="Ensembl"/>
        </authorList>
    </citation>
    <scope>IDENTIFICATION</scope>
</reference>
<dbReference type="SMART" id="SM00195">
    <property type="entry name" value="DSPc"/>
    <property type="match status" value="1"/>
</dbReference>
<dbReference type="Ensembl" id="ENSDCDT00010001384.1">
    <property type="protein sequence ID" value="ENSDCDP00010001322.1"/>
    <property type="gene ID" value="ENSDCDG00010000707.1"/>
</dbReference>
<dbReference type="InterPro" id="IPR016130">
    <property type="entry name" value="Tyr_Pase_AS"/>
</dbReference>
<dbReference type="Gene3D" id="3.90.190.10">
    <property type="entry name" value="Protein tyrosine phosphatase superfamily"/>
    <property type="match status" value="1"/>
</dbReference>
<dbReference type="InterPro" id="IPR000340">
    <property type="entry name" value="Dual-sp_phosphatase_cat-dom"/>
</dbReference>
<evidence type="ECO:0000259" key="15">
    <source>
        <dbReference type="PROSITE" id="PS50056"/>
    </source>
</evidence>
<dbReference type="GeneTree" id="ENSGT00940000164527"/>
<evidence type="ECO:0000259" key="14">
    <source>
        <dbReference type="PROSITE" id="PS50054"/>
    </source>
</evidence>
<evidence type="ECO:0000313" key="16">
    <source>
        <dbReference type="Ensembl" id="ENSDCDP00010001322.1"/>
    </source>
</evidence>
<proteinExistence type="inferred from homology"/>
<dbReference type="InterPro" id="IPR020420">
    <property type="entry name" value="Atypical_DUSP_subfamB"/>
</dbReference>
<keyword evidence="7" id="KW-0378">Hydrolase</keyword>
<comment type="subcellular location">
    <subcellularLocation>
        <location evidence="2">Cytoplasm</location>
    </subcellularLocation>
    <subcellularLocation>
        <location evidence="3">Mitochondrion inner membrane</location>
        <topology evidence="3">Peripheral membrane protein</topology>
    </subcellularLocation>
    <subcellularLocation>
        <location evidence="1">Nucleus</location>
    </subcellularLocation>
</comment>
<comment type="catalytic activity">
    <reaction evidence="12">
        <text>O-phospho-L-seryl-[protein] + H2O = L-seryl-[protein] + phosphate</text>
        <dbReference type="Rhea" id="RHEA:20629"/>
        <dbReference type="Rhea" id="RHEA-COMP:9863"/>
        <dbReference type="Rhea" id="RHEA-COMP:11604"/>
        <dbReference type="ChEBI" id="CHEBI:15377"/>
        <dbReference type="ChEBI" id="CHEBI:29999"/>
        <dbReference type="ChEBI" id="CHEBI:43474"/>
        <dbReference type="ChEBI" id="CHEBI:83421"/>
        <dbReference type="EC" id="3.1.3.16"/>
    </reaction>
</comment>
<reference evidence="16" key="2">
    <citation type="submission" date="2025-08" db="UniProtKB">
        <authorList>
            <consortium name="Ensembl"/>
        </authorList>
    </citation>
    <scope>IDENTIFICATION</scope>
</reference>
<dbReference type="PROSITE" id="PS00383">
    <property type="entry name" value="TYR_PHOSPHATASE_1"/>
    <property type="match status" value="1"/>
</dbReference>
<evidence type="ECO:0000313" key="17">
    <source>
        <dbReference type="Proteomes" id="UP000694580"/>
    </source>
</evidence>
<dbReference type="InterPro" id="IPR020422">
    <property type="entry name" value="TYR_PHOSPHATASE_DUAL_dom"/>
</dbReference>
<evidence type="ECO:0000256" key="9">
    <source>
        <dbReference type="ARBA" id="ARBA00023128"/>
    </source>
</evidence>